<evidence type="ECO:0000259" key="1">
    <source>
        <dbReference type="Pfam" id="PF01926"/>
    </source>
</evidence>
<organism evidence="3 4">
    <name type="scientific">Penicillium roqueforti (strain FM164)</name>
    <dbReference type="NCBI Taxonomy" id="1365484"/>
    <lineage>
        <taxon>Eukaryota</taxon>
        <taxon>Fungi</taxon>
        <taxon>Dikarya</taxon>
        <taxon>Ascomycota</taxon>
        <taxon>Pezizomycotina</taxon>
        <taxon>Eurotiomycetes</taxon>
        <taxon>Eurotiomycetidae</taxon>
        <taxon>Eurotiales</taxon>
        <taxon>Aspergillaceae</taxon>
        <taxon>Penicillium</taxon>
    </lineage>
</organism>
<accession>W6QKM3</accession>
<evidence type="ECO:0000313" key="3">
    <source>
        <dbReference type="EMBL" id="CDM37363.1"/>
    </source>
</evidence>
<dbReference type="InterPro" id="IPR006073">
    <property type="entry name" value="GTP-bd"/>
</dbReference>
<dbReference type="Pfam" id="PF01926">
    <property type="entry name" value="MMR_HSR1"/>
    <property type="match status" value="1"/>
</dbReference>
<feature type="domain" description="T6SS Phospholipase effector Tle1-like catalytic" evidence="2">
    <location>
        <begin position="76"/>
        <end position="240"/>
    </location>
</feature>
<dbReference type="InterPro" id="IPR027417">
    <property type="entry name" value="P-loop_NTPase"/>
</dbReference>
<dbReference type="EMBL" id="HG792020">
    <property type="protein sequence ID" value="CDM37363.1"/>
    <property type="molecule type" value="Genomic_DNA"/>
</dbReference>
<dbReference type="CDD" id="cd00882">
    <property type="entry name" value="Ras_like_GTPase"/>
    <property type="match status" value="1"/>
</dbReference>
<evidence type="ECO:0000313" key="4">
    <source>
        <dbReference type="Proteomes" id="UP000030686"/>
    </source>
</evidence>
<feature type="domain" description="G" evidence="1">
    <location>
        <begin position="427"/>
        <end position="550"/>
    </location>
</feature>
<dbReference type="PANTHER" id="PTHR33840:SF1">
    <property type="entry name" value="TLE1 PHOSPHOLIPASE DOMAIN-CONTAINING PROTEIN"/>
    <property type="match status" value="1"/>
</dbReference>
<dbReference type="Gene3D" id="3.40.50.300">
    <property type="entry name" value="P-loop containing nucleotide triphosphate hydrolases"/>
    <property type="match status" value="1"/>
</dbReference>
<dbReference type="STRING" id="1365484.W6QKM3"/>
<dbReference type="Proteomes" id="UP000030686">
    <property type="component" value="Unassembled WGS sequence"/>
</dbReference>
<proteinExistence type="predicted"/>
<dbReference type="AlphaFoldDB" id="W6QKM3"/>
<name>W6QKM3_PENRF</name>
<protein>
    <submittedName>
        <fullName evidence="3">GTP binding domain</fullName>
    </submittedName>
</protein>
<dbReference type="SUPFAM" id="SSF52540">
    <property type="entry name" value="P-loop containing nucleoside triphosphate hydrolases"/>
    <property type="match status" value="1"/>
</dbReference>
<sequence>MKNIRKRHVILVDGPWYNDEGELHYGSGGKSTIWRIGSATKEGKVADDKGDVNQVIRYFKSSKKSIIDRTKELVDICKSASTEDEIWLFGFSKGALAIRAVVDLLWAAKRDEHRPVQRSFSSFFKLKKSSSSLVELEKWIRESGAKKCLPKLCFVGLFDTIHDSSVDQSLQWPASIYLYHAASMHEDDNTLKVRLLSEDASKNAYETPKYVEAWFAGSHIDIGGGANQDGLSLYPLQWMLIEAQKKGLCLNKPILPGKKEGQLVEDIVQLVFPSSGKTLDSKSSVIDPWTLRYANNLTIQLYNLRISHQHGNLQHEQDQRPKKNVLIQARKEPGNHRIPANQRHNVRLNKTRPYTQHRYGGSGSIYRAIFASEETDTPSASSNELVNELPRELSLDLQRFRETKLLKEKQFDPWVSAYNLDHLPKCRILVCGATGVGKSTLLNAVFGIELTQTSDKESVSHDINEALESDLHPGIIIHDSRGFQYGESKEVNILRDFIEQRQKSADPNERLDVIWLCIEVSSKRRLQPAHAELFHVLKEFDCHTPVIVVRTQMDKELKERQFDILGAAAEGQKQNESKEPNGLAWEVIKAQAEKEFFEAERPFEMDVKKHDPKACVVHTSKDTDSSIRKLVRTTLEEVERYSPERKTSVAAALRRDMDFKIGVAIQRTFDMINYDAHMWQRVIAAIPLTDSTTTPIMCRVLCSRILSCFGLPKIPPDAAAHVFSKVILRNLSRFMMESIGTDFWNILAGANKLLLFGIAPIPKAMWPAARMVVKCACDVIIILDGAIKQSGFMATPENLHEVQMAYALNYNPDELPGSEKMTLRQLTHKDVNREFKLSKEFNQKLEYQVARQKMMRIVMTHRLKEKAHFRASAPSFYQETENQDALDALFSGDSNTLGQEIDALAQLGADGCMSGQYDEEIADQYSEYMYSQDMDDSLCRSSVCFDDSAS</sequence>
<evidence type="ECO:0000259" key="2">
    <source>
        <dbReference type="Pfam" id="PF09994"/>
    </source>
</evidence>
<dbReference type="GO" id="GO:0005525">
    <property type="term" value="F:GTP binding"/>
    <property type="evidence" value="ECO:0007669"/>
    <property type="project" value="InterPro"/>
</dbReference>
<dbReference type="InterPro" id="IPR018712">
    <property type="entry name" value="Tle1-like_cat"/>
</dbReference>
<dbReference type="PANTHER" id="PTHR33840">
    <property type="match status" value="1"/>
</dbReference>
<reference evidence="3" key="1">
    <citation type="journal article" date="2014" name="Nat. Commun.">
        <title>Multiple recent horizontal transfers of a large genomic region in cheese making fungi.</title>
        <authorList>
            <person name="Cheeseman K."/>
            <person name="Ropars J."/>
            <person name="Renault P."/>
            <person name="Dupont J."/>
            <person name="Gouzy J."/>
            <person name="Branca A."/>
            <person name="Abraham A.L."/>
            <person name="Ceppi M."/>
            <person name="Conseiller E."/>
            <person name="Debuchy R."/>
            <person name="Malagnac F."/>
            <person name="Goarin A."/>
            <person name="Silar P."/>
            <person name="Lacoste S."/>
            <person name="Sallet E."/>
            <person name="Bensimon A."/>
            <person name="Giraud T."/>
            <person name="Brygoo Y."/>
        </authorList>
    </citation>
    <scope>NUCLEOTIDE SEQUENCE [LARGE SCALE GENOMIC DNA]</scope>
    <source>
        <strain evidence="3">FM164</strain>
    </source>
</reference>
<dbReference type="OMA" id="FCILDRY"/>
<dbReference type="Pfam" id="PF09994">
    <property type="entry name" value="T6SS_Tle1-like_cat"/>
    <property type="match status" value="1"/>
</dbReference>
<gene>
    <name evidence="3" type="ORF">PROQFM164_S06g000324</name>
</gene>
<dbReference type="OrthoDB" id="59699at2759"/>
<keyword evidence="4" id="KW-1185">Reference proteome</keyword>